<evidence type="ECO:0000313" key="5">
    <source>
        <dbReference type="Proteomes" id="UP001213000"/>
    </source>
</evidence>
<feature type="domain" description="DUF6534" evidence="3">
    <location>
        <begin position="154"/>
        <end position="239"/>
    </location>
</feature>
<evidence type="ECO:0000259" key="3">
    <source>
        <dbReference type="Pfam" id="PF20152"/>
    </source>
</evidence>
<evidence type="ECO:0000313" key="4">
    <source>
        <dbReference type="EMBL" id="KAJ3567078.1"/>
    </source>
</evidence>
<dbReference type="AlphaFoldDB" id="A0AAD5VT25"/>
<reference evidence="4" key="1">
    <citation type="submission" date="2022-07" db="EMBL/GenBank/DDBJ databases">
        <title>Genome Sequence of Leucocoprinus birnbaumii.</title>
        <authorList>
            <person name="Buettner E."/>
        </authorList>
    </citation>
    <scope>NUCLEOTIDE SEQUENCE</scope>
    <source>
        <strain evidence="4">VT141</strain>
    </source>
</reference>
<feature type="transmembrane region" description="Helical" evidence="2">
    <location>
        <begin position="12"/>
        <end position="35"/>
    </location>
</feature>
<keyword evidence="2" id="KW-0812">Transmembrane</keyword>
<dbReference type="EMBL" id="JANIEX010000438">
    <property type="protein sequence ID" value="KAJ3567078.1"/>
    <property type="molecule type" value="Genomic_DNA"/>
</dbReference>
<feature type="transmembrane region" description="Helical" evidence="2">
    <location>
        <begin position="190"/>
        <end position="211"/>
    </location>
</feature>
<keyword evidence="2" id="KW-0472">Membrane</keyword>
<protein>
    <recommendedName>
        <fullName evidence="3">DUF6534 domain-containing protein</fullName>
    </recommendedName>
</protein>
<feature type="transmembrane region" description="Helical" evidence="2">
    <location>
        <begin position="149"/>
        <end position="169"/>
    </location>
</feature>
<proteinExistence type="predicted"/>
<keyword evidence="2" id="KW-1133">Transmembrane helix</keyword>
<organism evidence="4 5">
    <name type="scientific">Leucocoprinus birnbaumii</name>
    <dbReference type="NCBI Taxonomy" id="56174"/>
    <lineage>
        <taxon>Eukaryota</taxon>
        <taxon>Fungi</taxon>
        <taxon>Dikarya</taxon>
        <taxon>Basidiomycota</taxon>
        <taxon>Agaricomycotina</taxon>
        <taxon>Agaricomycetes</taxon>
        <taxon>Agaricomycetidae</taxon>
        <taxon>Agaricales</taxon>
        <taxon>Agaricineae</taxon>
        <taxon>Agaricaceae</taxon>
        <taxon>Leucocoprinus</taxon>
    </lineage>
</organism>
<evidence type="ECO:0000256" key="2">
    <source>
        <dbReference type="SAM" id="Phobius"/>
    </source>
</evidence>
<gene>
    <name evidence="4" type="ORF">NP233_g6593</name>
</gene>
<comment type="caution">
    <text evidence="4">The sequence shown here is derived from an EMBL/GenBank/DDBJ whole genome shotgun (WGS) entry which is preliminary data.</text>
</comment>
<dbReference type="Pfam" id="PF20152">
    <property type="entry name" value="DUF6534"/>
    <property type="match status" value="1"/>
</dbReference>
<dbReference type="PANTHER" id="PTHR40465">
    <property type="entry name" value="CHROMOSOME 1, WHOLE GENOME SHOTGUN SEQUENCE"/>
    <property type="match status" value="1"/>
</dbReference>
<dbReference type="PANTHER" id="PTHR40465:SF1">
    <property type="entry name" value="DUF6534 DOMAIN-CONTAINING PROTEIN"/>
    <property type="match status" value="1"/>
</dbReference>
<keyword evidence="5" id="KW-1185">Reference proteome</keyword>
<dbReference type="Proteomes" id="UP001213000">
    <property type="component" value="Unassembled WGS sequence"/>
</dbReference>
<dbReference type="InterPro" id="IPR045339">
    <property type="entry name" value="DUF6534"/>
</dbReference>
<name>A0AAD5VT25_9AGAR</name>
<evidence type="ECO:0000256" key="1">
    <source>
        <dbReference type="SAM" id="MobiDB-lite"/>
    </source>
</evidence>
<feature type="transmembrane region" description="Helical" evidence="2">
    <location>
        <begin position="76"/>
        <end position="96"/>
    </location>
</feature>
<feature type="transmembrane region" description="Helical" evidence="2">
    <location>
        <begin position="108"/>
        <end position="129"/>
    </location>
</feature>
<accession>A0AAD5VT25</accession>
<sequence>MRGGPAEAVYGPMLIGLVFNILLYGTMLAQVYIYFTHFKHDRFWMKALSCPVISPISATNGGIAPGDIPYIQRANWYLAADPVTTGLVGLIVQLFYAWRIHVLIHSWLLVAVVALISLAGGVGATYITYNVAVTPDYSQWGSWDAVDAVWLGCAAASDILITVSLVWYLRHKQRTIFNDSNQTIDRIIRMTMQTGLLTSVIAIINLFVFIFDSTGTHLILNTPLCKLYSNSLLSSLNARGGWKFGSTDGQTCTQGSAIHIQSSSGIRSFAENTAGFISRITANSFSNDPATLRPPEVFVQVESHEMCDNMVPFKAAKIASTTNNDNETDHEVDVSSVKNRSLP</sequence>
<feature type="region of interest" description="Disordered" evidence="1">
    <location>
        <begin position="321"/>
        <end position="343"/>
    </location>
</feature>